<proteinExistence type="predicted"/>
<name>A0AA35CK90_9FIRM</name>
<evidence type="ECO:0000313" key="3">
    <source>
        <dbReference type="Proteomes" id="UP001163687"/>
    </source>
</evidence>
<accession>A0AA35CK90</accession>
<dbReference type="Proteomes" id="UP001163687">
    <property type="component" value="Chromosome"/>
</dbReference>
<reference evidence="2" key="1">
    <citation type="submission" date="2022-03" db="EMBL/GenBank/DDBJ databases">
        <title>Complete genome sequence of Caldinitratiruptor microaerophilus.</title>
        <authorList>
            <person name="Mukaiyama R."/>
            <person name="Nishiyama T."/>
            <person name="Ueda K."/>
        </authorList>
    </citation>
    <scope>NUCLEOTIDE SEQUENCE</scope>
    <source>
        <strain evidence="2">JCM 16183</strain>
    </source>
</reference>
<organism evidence="2 3">
    <name type="scientific">Caldinitratiruptor microaerophilus</name>
    <dbReference type="NCBI Taxonomy" id="671077"/>
    <lineage>
        <taxon>Bacteria</taxon>
        <taxon>Bacillati</taxon>
        <taxon>Bacillota</taxon>
        <taxon>Clostridia</taxon>
        <taxon>Eubacteriales</taxon>
        <taxon>Symbiobacteriaceae</taxon>
        <taxon>Caldinitratiruptor</taxon>
    </lineage>
</organism>
<evidence type="ECO:0000256" key="1">
    <source>
        <dbReference type="SAM" id="Phobius"/>
    </source>
</evidence>
<evidence type="ECO:0000313" key="2">
    <source>
        <dbReference type="EMBL" id="BDG60854.1"/>
    </source>
</evidence>
<keyword evidence="1" id="KW-0812">Transmembrane</keyword>
<keyword evidence="3" id="KW-1185">Reference proteome</keyword>
<sequence length="70" mass="7616">MSVWVMLVLFLIGNAVLGSGVMMLARGTFPPPFTNRKAHPILSTLVLLVGLTLMLHFGTPELLDELLKAL</sequence>
<feature type="transmembrane region" description="Helical" evidence="1">
    <location>
        <begin position="6"/>
        <end position="29"/>
    </location>
</feature>
<keyword evidence="1" id="KW-0472">Membrane</keyword>
<dbReference type="KEGG" id="cmic:caldi_19440"/>
<keyword evidence="1" id="KW-1133">Transmembrane helix</keyword>
<gene>
    <name evidence="2" type="ORF">caldi_19440</name>
</gene>
<dbReference type="RefSeq" id="WP_264841545.1">
    <property type="nucleotide sequence ID" value="NZ_AP025628.1"/>
</dbReference>
<dbReference type="AlphaFoldDB" id="A0AA35CK90"/>
<protein>
    <submittedName>
        <fullName evidence="2">Uncharacterized protein</fullName>
    </submittedName>
</protein>
<dbReference type="EMBL" id="AP025628">
    <property type="protein sequence ID" value="BDG60854.1"/>
    <property type="molecule type" value="Genomic_DNA"/>
</dbReference>
<feature type="transmembrane region" description="Helical" evidence="1">
    <location>
        <begin position="41"/>
        <end position="58"/>
    </location>
</feature>